<evidence type="ECO:0000256" key="1">
    <source>
        <dbReference type="SAM" id="MobiDB-lite"/>
    </source>
</evidence>
<evidence type="ECO:0000313" key="4">
    <source>
        <dbReference type="Proteomes" id="UP001501752"/>
    </source>
</evidence>
<protein>
    <recommendedName>
        <fullName evidence="2">Helix-turn-helix domain-containing protein</fullName>
    </recommendedName>
</protein>
<proteinExistence type="predicted"/>
<feature type="domain" description="Helix-turn-helix" evidence="2">
    <location>
        <begin position="33"/>
        <end position="83"/>
    </location>
</feature>
<reference evidence="4" key="1">
    <citation type="journal article" date="2019" name="Int. J. Syst. Evol. Microbiol.">
        <title>The Global Catalogue of Microorganisms (GCM) 10K type strain sequencing project: providing services to taxonomists for standard genome sequencing and annotation.</title>
        <authorList>
            <consortium name="The Broad Institute Genomics Platform"/>
            <consortium name="The Broad Institute Genome Sequencing Center for Infectious Disease"/>
            <person name="Wu L."/>
            <person name="Ma J."/>
        </authorList>
    </citation>
    <scope>NUCLEOTIDE SEQUENCE [LARGE SCALE GENOMIC DNA]</scope>
    <source>
        <strain evidence="4">JCM 13006</strain>
    </source>
</reference>
<comment type="caution">
    <text evidence="3">The sequence shown here is derived from an EMBL/GenBank/DDBJ whole genome shotgun (WGS) entry which is preliminary data.</text>
</comment>
<evidence type="ECO:0000313" key="3">
    <source>
        <dbReference type="EMBL" id="GAA4863357.1"/>
    </source>
</evidence>
<dbReference type="Gene3D" id="1.10.10.10">
    <property type="entry name" value="Winged helix-like DNA-binding domain superfamily/Winged helix DNA-binding domain"/>
    <property type="match status" value="1"/>
</dbReference>
<dbReference type="Proteomes" id="UP001501752">
    <property type="component" value="Unassembled WGS sequence"/>
</dbReference>
<dbReference type="Pfam" id="PF12728">
    <property type="entry name" value="HTH_17"/>
    <property type="match status" value="1"/>
</dbReference>
<dbReference type="InterPro" id="IPR009061">
    <property type="entry name" value="DNA-bd_dom_put_sf"/>
</dbReference>
<evidence type="ECO:0000259" key="2">
    <source>
        <dbReference type="Pfam" id="PF12728"/>
    </source>
</evidence>
<dbReference type="RefSeq" id="WP_345698840.1">
    <property type="nucleotide sequence ID" value="NZ_BAABIS010000001.1"/>
</dbReference>
<keyword evidence="4" id="KW-1185">Reference proteome</keyword>
<organism evidence="3 4">
    <name type="scientific">Kitasatospora terrestris</name>
    <dbReference type="NCBI Taxonomy" id="258051"/>
    <lineage>
        <taxon>Bacteria</taxon>
        <taxon>Bacillati</taxon>
        <taxon>Actinomycetota</taxon>
        <taxon>Actinomycetes</taxon>
        <taxon>Kitasatosporales</taxon>
        <taxon>Streptomycetaceae</taxon>
        <taxon>Kitasatospora</taxon>
    </lineage>
</organism>
<name>A0ABP9E121_9ACTN</name>
<gene>
    <name evidence="3" type="ORF">GCM10023235_46970</name>
</gene>
<dbReference type="InterPro" id="IPR036388">
    <property type="entry name" value="WH-like_DNA-bd_sf"/>
</dbReference>
<dbReference type="InterPro" id="IPR041657">
    <property type="entry name" value="HTH_17"/>
</dbReference>
<sequence length="88" mass="9722">MTSRQRSDAARLLHSLSTHGSGPGAPPSLPARYLSPEDVAALFGVPLETVYQWRRKRTGPPGFRVGRHLRYDPNAVAQWVADQSREVA</sequence>
<accession>A0ABP9E121</accession>
<dbReference type="SUPFAM" id="SSF46955">
    <property type="entry name" value="Putative DNA-binding domain"/>
    <property type="match status" value="1"/>
</dbReference>
<feature type="region of interest" description="Disordered" evidence="1">
    <location>
        <begin position="1"/>
        <end position="30"/>
    </location>
</feature>
<dbReference type="EMBL" id="BAABIS010000001">
    <property type="protein sequence ID" value="GAA4863357.1"/>
    <property type="molecule type" value="Genomic_DNA"/>
</dbReference>
<feature type="compositionally biased region" description="Basic and acidic residues" evidence="1">
    <location>
        <begin position="1"/>
        <end position="11"/>
    </location>
</feature>